<comment type="caution">
    <text evidence="2">The sequence shown here is derived from an EMBL/GenBank/DDBJ whole genome shotgun (WGS) entry which is preliminary data.</text>
</comment>
<organism evidence="2 3">
    <name type="scientific">Cirrhinus molitorella</name>
    <name type="common">mud carp</name>
    <dbReference type="NCBI Taxonomy" id="172907"/>
    <lineage>
        <taxon>Eukaryota</taxon>
        <taxon>Metazoa</taxon>
        <taxon>Chordata</taxon>
        <taxon>Craniata</taxon>
        <taxon>Vertebrata</taxon>
        <taxon>Euteleostomi</taxon>
        <taxon>Actinopterygii</taxon>
        <taxon>Neopterygii</taxon>
        <taxon>Teleostei</taxon>
        <taxon>Ostariophysi</taxon>
        <taxon>Cypriniformes</taxon>
        <taxon>Cyprinidae</taxon>
        <taxon>Labeoninae</taxon>
        <taxon>Labeonini</taxon>
        <taxon>Cirrhinus</taxon>
    </lineage>
</organism>
<dbReference type="EMBL" id="JAYMGO010000002">
    <property type="protein sequence ID" value="KAL1281032.1"/>
    <property type="molecule type" value="Genomic_DNA"/>
</dbReference>
<sequence length="249" mass="28942">SGRKDLREHLGRDSVCGASAVGWGFEDYFGVYRNFTYINTRMSGQRLRVMQSKHTDLAFVETGDDANRLINIVDAGYSGSVWIGLKRVTQKRWGGLTEKIHFPQNLWIHQCRIVEDWTDAQSFCRKYHTDLATIRNSEDQNQIMSIFPSDIRGFWFGVCSRMLGMVDKWSNFFRHWAVGQPSQSLGLMNVLACQQLILGKWIHESCFLQCPFICHGCKSPFRTYQYMNESMTWYLLPERDSLIWPLLTA</sequence>
<dbReference type="InterPro" id="IPR016186">
    <property type="entry name" value="C-type_lectin-like/link_sf"/>
</dbReference>
<dbReference type="PANTHER" id="PTHR45784:SF3">
    <property type="entry name" value="C-TYPE LECTIN DOMAIN FAMILY 4 MEMBER K-LIKE-RELATED"/>
    <property type="match status" value="1"/>
</dbReference>
<evidence type="ECO:0000313" key="2">
    <source>
        <dbReference type="EMBL" id="KAL1281032.1"/>
    </source>
</evidence>
<dbReference type="Gene3D" id="3.10.100.10">
    <property type="entry name" value="Mannose-Binding Protein A, subunit A"/>
    <property type="match status" value="1"/>
</dbReference>
<evidence type="ECO:0000313" key="3">
    <source>
        <dbReference type="Proteomes" id="UP001558613"/>
    </source>
</evidence>
<reference evidence="2 3" key="1">
    <citation type="submission" date="2023-09" db="EMBL/GenBank/DDBJ databases">
        <authorList>
            <person name="Wang M."/>
        </authorList>
    </citation>
    <scope>NUCLEOTIDE SEQUENCE [LARGE SCALE GENOMIC DNA]</scope>
    <source>
        <strain evidence="2">GT-2023</strain>
        <tissue evidence="2">Liver</tissue>
    </source>
</reference>
<dbReference type="InterPro" id="IPR001304">
    <property type="entry name" value="C-type_lectin-like"/>
</dbReference>
<dbReference type="SUPFAM" id="SSF56436">
    <property type="entry name" value="C-type lectin-like"/>
    <property type="match status" value="1"/>
</dbReference>
<keyword evidence="3" id="KW-1185">Reference proteome</keyword>
<dbReference type="PROSITE" id="PS50041">
    <property type="entry name" value="C_TYPE_LECTIN_2"/>
    <property type="match status" value="1"/>
</dbReference>
<dbReference type="PANTHER" id="PTHR45784">
    <property type="entry name" value="C-TYPE LECTIN DOMAIN FAMILY 20 MEMBER A-RELATED"/>
    <property type="match status" value="1"/>
</dbReference>
<accession>A0ABR3NW02</accession>
<dbReference type="SMART" id="SM00034">
    <property type="entry name" value="CLECT"/>
    <property type="match status" value="1"/>
</dbReference>
<evidence type="ECO:0000259" key="1">
    <source>
        <dbReference type="PROSITE" id="PS50041"/>
    </source>
</evidence>
<gene>
    <name evidence="2" type="ORF">QQF64_015632</name>
</gene>
<feature type="non-terminal residue" evidence="2">
    <location>
        <position position="1"/>
    </location>
</feature>
<dbReference type="Pfam" id="PF00059">
    <property type="entry name" value="Lectin_C"/>
    <property type="match status" value="1"/>
</dbReference>
<protein>
    <recommendedName>
        <fullName evidence="1">C-type lectin domain-containing protein</fullName>
    </recommendedName>
</protein>
<proteinExistence type="predicted"/>
<name>A0ABR3NW02_9TELE</name>
<dbReference type="InterPro" id="IPR016187">
    <property type="entry name" value="CTDL_fold"/>
</dbReference>
<dbReference type="Proteomes" id="UP001558613">
    <property type="component" value="Unassembled WGS sequence"/>
</dbReference>
<feature type="domain" description="C-type lectin" evidence="1">
    <location>
        <begin position="107"/>
        <end position="215"/>
    </location>
</feature>